<dbReference type="CDD" id="cd00616">
    <property type="entry name" value="AHBA_syn"/>
    <property type="match status" value="1"/>
</dbReference>
<dbReference type="InterPro" id="IPR015421">
    <property type="entry name" value="PyrdxlP-dep_Trfase_major"/>
</dbReference>
<evidence type="ECO:0000313" key="3">
    <source>
        <dbReference type="Proteomes" id="UP000675880"/>
    </source>
</evidence>
<comment type="caution">
    <text evidence="2">The sequence shown here is derived from an EMBL/GenBank/DDBJ whole genome shotgun (WGS) entry which is preliminary data.</text>
</comment>
<dbReference type="Gene3D" id="3.40.640.10">
    <property type="entry name" value="Type I PLP-dependent aspartate aminotransferase-like (Major domain)"/>
    <property type="match status" value="1"/>
</dbReference>
<dbReference type="Pfam" id="PF01041">
    <property type="entry name" value="DegT_DnrJ_EryC1"/>
    <property type="match status" value="1"/>
</dbReference>
<dbReference type="PANTHER" id="PTHR30244:SF42">
    <property type="entry name" value="UDP-2-ACETAMIDO-2-DEOXY-3-OXO-D-GLUCURONATE AMINOTRANSFERASE"/>
    <property type="match status" value="1"/>
</dbReference>
<name>A0ABM8QFY2_9BACT</name>
<dbReference type="InterPro" id="IPR015422">
    <property type="entry name" value="PyrdxlP-dep_Trfase_small"/>
</dbReference>
<dbReference type="Gene3D" id="3.90.1150.10">
    <property type="entry name" value="Aspartate Aminotransferase, domain 1"/>
    <property type="match status" value="1"/>
</dbReference>
<keyword evidence="3" id="KW-1185">Reference proteome</keyword>
<keyword evidence="1" id="KW-0663">Pyridoxal phosphate</keyword>
<dbReference type="PANTHER" id="PTHR30244">
    <property type="entry name" value="TRANSAMINASE"/>
    <property type="match status" value="1"/>
</dbReference>
<sequence length="370" mass="40783">MSYQVPFIDPRSHYAKLKPEIDRAIIDCLTNGDLVNRHQLKDFEQHLAEFVGVKYAVGVNSGYHALLFALLGAGVGPGHEVITVAHTFVATVSAIVHCGAQPVLIDVAPDFNMDVDLIERAITPKTKALLPVHLNGRVCEMDRILALADKHGLAVIEDAAQALGATFDGKCAGSQGRAGCFSFYPFKVLGGFGDGGAITTNDAALARMATLLRYNGEDRATGEYHYHGQTALLDNVQAAVLDVKLRHLPDWIAHRRRIAAAYHRGLSGITQLRIPQFDETRRKDIFQNYVIRTRVREQLRAYLKEQGIETLVHWQKPMWEHKGLGLAAPDVPETLSICREVVSLPMSAETTEAQVDLVVAALRTFFSMQP</sequence>
<dbReference type="EMBL" id="CAJNBJ010000001">
    <property type="protein sequence ID" value="CAE6695065.1"/>
    <property type="molecule type" value="Genomic_DNA"/>
</dbReference>
<protein>
    <submittedName>
        <fullName evidence="2">Pleiotropic regulatory protein</fullName>
    </submittedName>
</protein>
<comment type="similarity">
    <text evidence="1">Belongs to the DegT/DnrJ/EryC1 family.</text>
</comment>
<evidence type="ECO:0000256" key="1">
    <source>
        <dbReference type="RuleBase" id="RU004508"/>
    </source>
</evidence>
<dbReference type="PIRSF" id="PIRSF000390">
    <property type="entry name" value="PLP_StrS"/>
    <property type="match status" value="1"/>
</dbReference>
<accession>A0ABM8QFY2</accession>
<gene>
    <name evidence="2" type="primary">degT</name>
    <name evidence="2" type="ORF">NSPZN2_10415</name>
</gene>
<dbReference type="RefSeq" id="WP_213040302.1">
    <property type="nucleotide sequence ID" value="NZ_CAJNBJ010000001.1"/>
</dbReference>
<proteinExistence type="inferred from homology"/>
<dbReference type="InterPro" id="IPR000653">
    <property type="entry name" value="DegT/StrS_aminotransferase"/>
</dbReference>
<dbReference type="Proteomes" id="UP000675880">
    <property type="component" value="Unassembled WGS sequence"/>
</dbReference>
<dbReference type="SUPFAM" id="SSF53383">
    <property type="entry name" value="PLP-dependent transferases"/>
    <property type="match status" value="1"/>
</dbReference>
<reference evidence="2 3" key="1">
    <citation type="submission" date="2021-02" db="EMBL/GenBank/DDBJ databases">
        <authorList>
            <person name="Han P."/>
        </authorList>
    </citation>
    <scope>NUCLEOTIDE SEQUENCE [LARGE SCALE GENOMIC DNA]</scope>
    <source>
        <strain evidence="2">Candidatus Nitrospira sp. ZN2</strain>
    </source>
</reference>
<dbReference type="InterPro" id="IPR015424">
    <property type="entry name" value="PyrdxlP-dep_Trfase"/>
</dbReference>
<organism evidence="2 3">
    <name type="scientific">Nitrospira defluvii</name>
    <dbReference type="NCBI Taxonomy" id="330214"/>
    <lineage>
        <taxon>Bacteria</taxon>
        <taxon>Pseudomonadati</taxon>
        <taxon>Nitrospirota</taxon>
        <taxon>Nitrospiria</taxon>
        <taxon>Nitrospirales</taxon>
        <taxon>Nitrospiraceae</taxon>
        <taxon>Nitrospira</taxon>
    </lineage>
</organism>
<evidence type="ECO:0000313" key="2">
    <source>
        <dbReference type="EMBL" id="CAE6695065.1"/>
    </source>
</evidence>